<feature type="region of interest" description="Disordered" evidence="12">
    <location>
        <begin position="128"/>
        <end position="184"/>
    </location>
</feature>
<gene>
    <name evidence="17" type="ORF">CBOVIS_LOCUS11127</name>
</gene>
<evidence type="ECO:0000256" key="4">
    <source>
        <dbReference type="ARBA" id="ARBA00008334"/>
    </source>
</evidence>
<dbReference type="Proteomes" id="UP000494206">
    <property type="component" value="Unassembled WGS sequence"/>
</dbReference>
<evidence type="ECO:0000256" key="10">
    <source>
        <dbReference type="ARBA" id="ARBA00023136"/>
    </source>
</evidence>
<dbReference type="PANTHER" id="PTHR13803:SF39">
    <property type="entry name" value="SECRETORY 24AB, ISOFORM A"/>
    <property type="match status" value="1"/>
</dbReference>
<feature type="compositionally biased region" description="Pro residues" evidence="12">
    <location>
        <begin position="170"/>
        <end position="183"/>
    </location>
</feature>
<dbReference type="CDD" id="cd01479">
    <property type="entry name" value="Sec24-like"/>
    <property type="match status" value="1"/>
</dbReference>
<proteinExistence type="inferred from homology"/>
<comment type="caution">
    <text evidence="17">The sequence shown here is derived from an EMBL/GenBank/DDBJ whole genome shotgun (WGS) entry which is preliminary data.</text>
</comment>
<dbReference type="GO" id="GO:0005789">
    <property type="term" value="C:endoplasmic reticulum membrane"/>
    <property type="evidence" value="ECO:0007669"/>
    <property type="project" value="UniProtKB-SubCell"/>
</dbReference>
<dbReference type="Pfam" id="PF08033">
    <property type="entry name" value="Sec23_BS"/>
    <property type="match status" value="1"/>
</dbReference>
<comment type="subcellular location">
    <subcellularLocation>
        <location evidence="1">Cytoplasmic vesicle</location>
        <location evidence="1">COPII-coated vesicle membrane</location>
        <topology evidence="1">Peripheral membrane protein</topology>
        <orientation evidence="1">Cytoplasmic side</orientation>
    </subcellularLocation>
    <subcellularLocation>
        <location evidence="3">Endoplasmic reticulum membrane</location>
        <topology evidence="3">Peripheral membrane protein</topology>
        <orientation evidence="3">Cytoplasmic side</orientation>
    </subcellularLocation>
    <subcellularLocation>
        <location evidence="2">Golgi apparatus membrane</location>
    </subcellularLocation>
</comment>
<evidence type="ECO:0000313" key="17">
    <source>
        <dbReference type="EMBL" id="CAB3409479.1"/>
    </source>
</evidence>
<evidence type="ECO:0000256" key="12">
    <source>
        <dbReference type="SAM" id="MobiDB-lite"/>
    </source>
</evidence>
<evidence type="ECO:0000256" key="1">
    <source>
        <dbReference type="ARBA" id="ARBA00004299"/>
    </source>
</evidence>
<dbReference type="InterPro" id="IPR041742">
    <property type="entry name" value="Sec24-like_trunk_dom"/>
</dbReference>
<dbReference type="GO" id="GO:0070971">
    <property type="term" value="C:endoplasmic reticulum exit site"/>
    <property type="evidence" value="ECO:0007669"/>
    <property type="project" value="TreeGrafter"/>
</dbReference>
<dbReference type="SUPFAM" id="SSF81811">
    <property type="entry name" value="Helical domain of Sec23/24"/>
    <property type="match status" value="1"/>
</dbReference>
<evidence type="ECO:0000256" key="3">
    <source>
        <dbReference type="ARBA" id="ARBA00004397"/>
    </source>
</evidence>
<comment type="similarity">
    <text evidence="4">Belongs to the SEC23/SEC24 family. SEC24 subfamily.</text>
</comment>
<dbReference type="InterPro" id="IPR006895">
    <property type="entry name" value="Znf_Sec23_Sec24"/>
</dbReference>
<dbReference type="InterPro" id="IPR036180">
    <property type="entry name" value="Gelsolin-like_dom_sf"/>
</dbReference>
<dbReference type="Pfam" id="PF04810">
    <property type="entry name" value="zf-Sec23_Sec24"/>
    <property type="match status" value="1"/>
</dbReference>
<evidence type="ECO:0000256" key="11">
    <source>
        <dbReference type="ARBA" id="ARBA00023329"/>
    </source>
</evidence>
<keyword evidence="8" id="KW-0653">Protein transport</keyword>
<feature type="domain" description="Sec23/Sec24 beta-sandwich" evidence="16">
    <location>
        <begin position="613"/>
        <end position="695"/>
    </location>
</feature>
<keyword evidence="11" id="KW-0968">Cytoplasmic vesicle</keyword>
<keyword evidence="6" id="KW-0256">Endoplasmic reticulum</keyword>
<dbReference type="InterPro" id="IPR012990">
    <property type="entry name" value="Beta-sandwich_Sec23_24"/>
</dbReference>
<feature type="domain" description="Sec23/Sec24 helical" evidence="15">
    <location>
        <begin position="706"/>
        <end position="807"/>
    </location>
</feature>
<reference evidence="17 18" key="1">
    <citation type="submission" date="2020-04" db="EMBL/GenBank/DDBJ databases">
        <authorList>
            <person name="Laetsch R D."/>
            <person name="Stevens L."/>
            <person name="Kumar S."/>
            <person name="Blaxter L. M."/>
        </authorList>
    </citation>
    <scope>NUCLEOTIDE SEQUENCE [LARGE SCALE GENOMIC DNA]</scope>
</reference>
<dbReference type="EMBL" id="CADEPM010000008">
    <property type="protein sequence ID" value="CAB3409479.1"/>
    <property type="molecule type" value="Genomic_DNA"/>
</dbReference>
<dbReference type="SUPFAM" id="SSF82754">
    <property type="entry name" value="C-terminal, gelsolin-like domain of Sec23/24"/>
    <property type="match status" value="1"/>
</dbReference>
<dbReference type="InterPro" id="IPR036175">
    <property type="entry name" value="Sec23/24_helical_dom_sf"/>
</dbReference>
<dbReference type="GO" id="GO:0000139">
    <property type="term" value="C:Golgi membrane"/>
    <property type="evidence" value="ECO:0007669"/>
    <property type="project" value="UniProtKB-SubCell"/>
</dbReference>
<dbReference type="GO" id="GO:0090110">
    <property type="term" value="P:COPII-coated vesicle cargo loading"/>
    <property type="evidence" value="ECO:0007669"/>
    <property type="project" value="TreeGrafter"/>
</dbReference>
<dbReference type="InterPro" id="IPR050550">
    <property type="entry name" value="SEC23_SEC24_subfamily"/>
</dbReference>
<dbReference type="Gene3D" id="2.30.30.380">
    <property type="entry name" value="Zn-finger domain of Sec23/24"/>
    <property type="match status" value="1"/>
</dbReference>
<dbReference type="PANTHER" id="PTHR13803">
    <property type="entry name" value="SEC24-RELATED PROTEIN"/>
    <property type="match status" value="1"/>
</dbReference>
<dbReference type="SUPFAM" id="SSF81995">
    <property type="entry name" value="beta-sandwich domain of Sec23/24"/>
    <property type="match status" value="1"/>
</dbReference>
<dbReference type="Gene3D" id="3.40.50.410">
    <property type="entry name" value="von Willebrand factor, type A domain"/>
    <property type="match status" value="1"/>
</dbReference>
<dbReference type="Gene3D" id="1.20.120.730">
    <property type="entry name" value="Sec23/Sec24 helical domain"/>
    <property type="match status" value="1"/>
</dbReference>
<evidence type="ECO:0000256" key="6">
    <source>
        <dbReference type="ARBA" id="ARBA00022824"/>
    </source>
</evidence>
<dbReference type="GO" id="GO:0030127">
    <property type="term" value="C:COPII vesicle coat"/>
    <property type="evidence" value="ECO:0007669"/>
    <property type="project" value="InterPro"/>
</dbReference>
<accession>A0A8S1F974</accession>
<feature type="region of interest" description="Disordered" evidence="12">
    <location>
        <begin position="1"/>
        <end position="60"/>
    </location>
</feature>
<evidence type="ECO:0000259" key="14">
    <source>
        <dbReference type="Pfam" id="PF04811"/>
    </source>
</evidence>
<keyword evidence="10" id="KW-0472">Membrane</keyword>
<feature type="domain" description="Sec23/Sec24 trunk" evidence="14">
    <location>
        <begin position="371"/>
        <end position="608"/>
    </location>
</feature>
<dbReference type="Gene3D" id="3.40.20.10">
    <property type="entry name" value="Severin"/>
    <property type="match status" value="1"/>
</dbReference>
<dbReference type="GO" id="GO:0008270">
    <property type="term" value="F:zinc ion binding"/>
    <property type="evidence" value="ECO:0007669"/>
    <property type="project" value="InterPro"/>
</dbReference>
<evidence type="ECO:0000259" key="15">
    <source>
        <dbReference type="Pfam" id="PF04815"/>
    </source>
</evidence>
<evidence type="ECO:0000256" key="7">
    <source>
        <dbReference type="ARBA" id="ARBA00022892"/>
    </source>
</evidence>
<keyword evidence="5" id="KW-0813">Transport</keyword>
<evidence type="ECO:0000256" key="5">
    <source>
        <dbReference type="ARBA" id="ARBA00022448"/>
    </source>
</evidence>
<feature type="domain" description="Zinc finger Sec23/Sec24-type" evidence="13">
    <location>
        <begin position="298"/>
        <end position="334"/>
    </location>
</feature>
<keyword evidence="9" id="KW-0333">Golgi apparatus</keyword>
<sequence length="954" mass="106302">MSVNPTKPQNAGFPQAYSQQPYQPVSQFNQYASPQPQPSTINNGHSTYTANPFPFPQPNNNFPVKPPVTAYNQTSTANHQFNNMQIPAPQIPATIPPPSHQPPSFPQAAPAPIVNGYPAAPAPSAFPNARPAPMPSSFPNAAAPPPFPTPAATAPAPSMPQPNGLQYPAAPAPAPSFQAPPTPGAQYPIQPNPVNQMNQQFGQMNMNPMAANSQYRSDVIDLMTERNIQQYGFDDIDVQLPTQVANPEAHVDPNIFRSTLEVVPNSEELLKKSRLPLAITLHPFRDVKNLNIIQTTNIVRCRYCRTYINPYVYLPDHRHWKCNLCNRNNDLPDDFCWDPVSKSFGDPRNRPEIQNATVEFIAPSEYMLRPPQPAVYVFVLDVSANAIQSGYLRTFSEQLLINIDQMPGDERAQIAFIAVDSCLHFFSFNSQKRGPCEMIVDDVEDAFLPAVTSLLVPIKKFGDVIRTFIKNLPTLYSIGPTSNGNCLGSALRIVHQLISEIGGRISIFQATLPNLGLGALQSRDDGKSSDGGQNLGPATDFYKALSLDCTGNQVCLDLFMFNTQYADLATISEVAKFSTGCIYYFPNYNVNQNGIQVKRFEKTFTRYLTRKIGFEAVLRIRTTRGLALTGFYGNFFVRSPDLLALANVNPDSALAVQVTIEEKLSQYVCFQSALLYTSSKGDRRIRVHTMCLPTTGDLLQLYNNFDLKATVSYLSKIGIERSMCGAAIADSREALVNAVVDSVGAYQKAVSRGGGMLVPRTGHLRLFPSYVLALLKHPAFTSARGIRLDDRVASMLMLRFSPLEQILSDIYPKLYRLNELMNSADDDKKNWPKPLPLSFEQVQRDGIYAMEAGSAFYVYVSAASDHTMVQSLFECPYNEIQENSLVEKENEISKRVFAFFKHITLFRFYLGPIITITEHSPLREQFVRRLVDDRSESTHSYIEFLQHLKREIGN</sequence>
<dbReference type="SUPFAM" id="SSF53300">
    <property type="entry name" value="vWA-like"/>
    <property type="match status" value="1"/>
</dbReference>
<dbReference type="GO" id="GO:0006886">
    <property type="term" value="P:intracellular protein transport"/>
    <property type="evidence" value="ECO:0007669"/>
    <property type="project" value="InterPro"/>
</dbReference>
<feature type="compositionally biased region" description="Pro residues" evidence="12">
    <location>
        <begin position="130"/>
        <end position="149"/>
    </location>
</feature>
<evidence type="ECO:0000313" key="18">
    <source>
        <dbReference type="Proteomes" id="UP000494206"/>
    </source>
</evidence>
<organism evidence="17 18">
    <name type="scientific">Caenorhabditis bovis</name>
    <dbReference type="NCBI Taxonomy" id="2654633"/>
    <lineage>
        <taxon>Eukaryota</taxon>
        <taxon>Metazoa</taxon>
        <taxon>Ecdysozoa</taxon>
        <taxon>Nematoda</taxon>
        <taxon>Chromadorea</taxon>
        <taxon>Rhabditida</taxon>
        <taxon>Rhabditina</taxon>
        <taxon>Rhabditomorpha</taxon>
        <taxon>Rhabditoidea</taxon>
        <taxon>Rhabditidae</taxon>
        <taxon>Peloderinae</taxon>
        <taxon>Caenorhabditis</taxon>
    </lineage>
</organism>
<evidence type="ECO:0000256" key="2">
    <source>
        <dbReference type="ARBA" id="ARBA00004394"/>
    </source>
</evidence>
<dbReference type="OrthoDB" id="49016at2759"/>
<feature type="compositionally biased region" description="Polar residues" evidence="12">
    <location>
        <begin position="16"/>
        <end position="50"/>
    </location>
</feature>
<evidence type="ECO:0000256" key="8">
    <source>
        <dbReference type="ARBA" id="ARBA00022927"/>
    </source>
</evidence>
<dbReference type="InterPro" id="IPR036465">
    <property type="entry name" value="vWFA_dom_sf"/>
</dbReference>
<dbReference type="Pfam" id="PF04811">
    <property type="entry name" value="Sec23_trunk"/>
    <property type="match status" value="1"/>
</dbReference>
<evidence type="ECO:0000259" key="16">
    <source>
        <dbReference type="Pfam" id="PF08033"/>
    </source>
</evidence>
<evidence type="ECO:0000256" key="9">
    <source>
        <dbReference type="ARBA" id="ARBA00023034"/>
    </source>
</evidence>
<dbReference type="InterPro" id="IPR006900">
    <property type="entry name" value="Sec23/24_helical_dom"/>
</dbReference>
<dbReference type="GO" id="GO:0000149">
    <property type="term" value="F:SNARE binding"/>
    <property type="evidence" value="ECO:0007669"/>
    <property type="project" value="TreeGrafter"/>
</dbReference>
<evidence type="ECO:0000259" key="13">
    <source>
        <dbReference type="Pfam" id="PF04810"/>
    </source>
</evidence>
<protein>
    <submittedName>
        <fullName evidence="17">Uncharacterized protein</fullName>
    </submittedName>
</protein>
<name>A0A8S1F974_9PELO</name>
<keyword evidence="7" id="KW-0931">ER-Golgi transport</keyword>
<dbReference type="InterPro" id="IPR036174">
    <property type="entry name" value="Znf_Sec23_Sec24_sf"/>
</dbReference>
<dbReference type="SUPFAM" id="SSF82919">
    <property type="entry name" value="Zn-finger domain of Sec23/24"/>
    <property type="match status" value="1"/>
</dbReference>
<dbReference type="InterPro" id="IPR006896">
    <property type="entry name" value="Sec23/24_trunk_dom"/>
</dbReference>
<dbReference type="AlphaFoldDB" id="A0A8S1F974"/>
<keyword evidence="18" id="KW-1185">Reference proteome</keyword>
<dbReference type="Gene3D" id="2.60.40.1670">
    <property type="entry name" value="beta-sandwich domain of Sec23/24"/>
    <property type="match status" value="1"/>
</dbReference>
<dbReference type="InterPro" id="IPR029006">
    <property type="entry name" value="ADF-H/Gelsolin-like_dom_sf"/>
</dbReference>
<dbReference type="Pfam" id="PF04815">
    <property type="entry name" value="Sec23_helical"/>
    <property type="match status" value="1"/>
</dbReference>